<accession>A0A0F9DX52</accession>
<keyword evidence="1" id="KW-0812">Transmembrane</keyword>
<reference evidence="2" key="1">
    <citation type="journal article" date="2015" name="Nature">
        <title>Complex archaea that bridge the gap between prokaryotes and eukaryotes.</title>
        <authorList>
            <person name="Spang A."/>
            <person name="Saw J.H."/>
            <person name="Jorgensen S.L."/>
            <person name="Zaremba-Niedzwiedzka K."/>
            <person name="Martijn J."/>
            <person name="Lind A.E."/>
            <person name="van Eijk R."/>
            <person name="Schleper C."/>
            <person name="Guy L."/>
            <person name="Ettema T.J."/>
        </authorList>
    </citation>
    <scope>NUCLEOTIDE SEQUENCE</scope>
</reference>
<protein>
    <submittedName>
        <fullName evidence="2">Uncharacterized protein</fullName>
    </submittedName>
</protein>
<sequence>MVRNATKKVNKLIDKLLQEHHPTYKHSNGIQTTTYEPSGQLNKRNWKGYETPLTTTRLFALMILLPLTLTGFILAGLENFCFWLRDIIGGKKN</sequence>
<organism evidence="2">
    <name type="scientific">marine sediment metagenome</name>
    <dbReference type="NCBI Taxonomy" id="412755"/>
    <lineage>
        <taxon>unclassified sequences</taxon>
        <taxon>metagenomes</taxon>
        <taxon>ecological metagenomes</taxon>
    </lineage>
</organism>
<evidence type="ECO:0000256" key="1">
    <source>
        <dbReference type="SAM" id="Phobius"/>
    </source>
</evidence>
<dbReference type="EMBL" id="LAZR01037413">
    <property type="protein sequence ID" value="KKL22276.1"/>
    <property type="molecule type" value="Genomic_DNA"/>
</dbReference>
<evidence type="ECO:0000313" key="2">
    <source>
        <dbReference type="EMBL" id="KKL22276.1"/>
    </source>
</evidence>
<keyword evidence="1" id="KW-0472">Membrane</keyword>
<feature type="transmembrane region" description="Helical" evidence="1">
    <location>
        <begin position="58"/>
        <end position="84"/>
    </location>
</feature>
<proteinExistence type="predicted"/>
<name>A0A0F9DX52_9ZZZZ</name>
<keyword evidence="1" id="KW-1133">Transmembrane helix</keyword>
<comment type="caution">
    <text evidence="2">The sequence shown here is derived from an EMBL/GenBank/DDBJ whole genome shotgun (WGS) entry which is preliminary data.</text>
</comment>
<gene>
    <name evidence="2" type="ORF">LCGC14_2437060</name>
</gene>
<dbReference type="AlphaFoldDB" id="A0A0F9DX52"/>